<proteinExistence type="predicted"/>
<dbReference type="EMBL" id="CAJOBB010007305">
    <property type="protein sequence ID" value="CAF4183343.1"/>
    <property type="molecule type" value="Genomic_DNA"/>
</dbReference>
<name>A0A813ZCH1_9BILA</name>
<evidence type="ECO:0000256" key="1">
    <source>
        <dbReference type="SAM" id="SignalP"/>
    </source>
</evidence>
<dbReference type="EMBL" id="CAJNOE010000092">
    <property type="protein sequence ID" value="CAF0897450.1"/>
    <property type="molecule type" value="Genomic_DNA"/>
</dbReference>
<gene>
    <name evidence="2" type="ORF">IZO911_LOCUS12063</name>
    <name evidence="3" type="ORF">KXQ929_LOCUS39082</name>
</gene>
<accession>A0A813ZCH1</accession>
<feature type="signal peptide" evidence="1">
    <location>
        <begin position="1"/>
        <end position="20"/>
    </location>
</feature>
<evidence type="ECO:0000313" key="4">
    <source>
        <dbReference type="Proteomes" id="UP000663860"/>
    </source>
</evidence>
<comment type="caution">
    <text evidence="2">The sequence shown here is derived from an EMBL/GenBank/DDBJ whole genome shotgun (WGS) entry which is preliminary data.</text>
</comment>
<dbReference type="Proteomes" id="UP000663868">
    <property type="component" value="Unassembled WGS sequence"/>
</dbReference>
<organism evidence="2 4">
    <name type="scientific">Adineta steineri</name>
    <dbReference type="NCBI Taxonomy" id="433720"/>
    <lineage>
        <taxon>Eukaryota</taxon>
        <taxon>Metazoa</taxon>
        <taxon>Spiralia</taxon>
        <taxon>Gnathifera</taxon>
        <taxon>Rotifera</taxon>
        <taxon>Eurotatoria</taxon>
        <taxon>Bdelloidea</taxon>
        <taxon>Adinetida</taxon>
        <taxon>Adinetidae</taxon>
        <taxon>Adineta</taxon>
    </lineage>
</organism>
<evidence type="ECO:0000313" key="3">
    <source>
        <dbReference type="EMBL" id="CAF4183343.1"/>
    </source>
</evidence>
<sequence length="113" mass="13090">MYRRLLFAVVFISFFLNIWSLQCYQGNSTHCKLGENTDDRVTDIDYLCVKYYKCSPLFGDCDKQDLDLRGQKWEFMIADQLGCDYMKQTGYLNLTCCSTDKCNQPPTGLCSTN</sequence>
<protein>
    <submittedName>
        <fullName evidence="2">Uncharacterized protein</fullName>
    </submittedName>
</protein>
<feature type="chain" id="PRO_5036223687" evidence="1">
    <location>
        <begin position="21"/>
        <end position="113"/>
    </location>
</feature>
<dbReference type="Proteomes" id="UP000663860">
    <property type="component" value="Unassembled WGS sequence"/>
</dbReference>
<keyword evidence="1" id="KW-0732">Signal</keyword>
<reference evidence="2" key="1">
    <citation type="submission" date="2021-02" db="EMBL/GenBank/DDBJ databases">
        <authorList>
            <person name="Nowell W R."/>
        </authorList>
    </citation>
    <scope>NUCLEOTIDE SEQUENCE</scope>
</reference>
<dbReference type="AlphaFoldDB" id="A0A813ZCH1"/>
<evidence type="ECO:0000313" key="2">
    <source>
        <dbReference type="EMBL" id="CAF0897450.1"/>
    </source>
</evidence>